<accession>A0A382TG69</accession>
<reference evidence="1" key="1">
    <citation type="submission" date="2018-05" db="EMBL/GenBank/DDBJ databases">
        <authorList>
            <person name="Lanie J.A."/>
            <person name="Ng W.-L."/>
            <person name="Kazmierczak K.M."/>
            <person name="Andrzejewski T.M."/>
            <person name="Davidsen T.M."/>
            <person name="Wayne K.J."/>
            <person name="Tettelin H."/>
            <person name="Glass J.I."/>
            <person name="Rusch D."/>
            <person name="Podicherti R."/>
            <person name="Tsui H.-C.T."/>
            <person name="Winkler M.E."/>
        </authorList>
    </citation>
    <scope>NUCLEOTIDE SEQUENCE</scope>
</reference>
<dbReference type="Gene3D" id="3.10.450.50">
    <property type="match status" value="1"/>
</dbReference>
<sequence>MASGTELWEAWNEGFAKKDSSRLAELLTDDFRYVSVTRDMSKQETLDWTAEGGFQTLIANLEVLYENDEVAVVCHSANSDLGEGRVMAVYTKKEGKFSHLRMVRQSV</sequence>
<proteinExistence type="predicted"/>
<dbReference type="InterPro" id="IPR032710">
    <property type="entry name" value="NTF2-like_dom_sf"/>
</dbReference>
<evidence type="ECO:0000313" key="1">
    <source>
        <dbReference type="EMBL" id="SVD20973.1"/>
    </source>
</evidence>
<organism evidence="1">
    <name type="scientific">marine metagenome</name>
    <dbReference type="NCBI Taxonomy" id="408172"/>
    <lineage>
        <taxon>unclassified sequences</taxon>
        <taxon>metagenomes</taxon>
        <taxon>ecological metagenomes</taxon>
    </lineage>
</organism>
<dbReference type="AlphaFoldDB" id="A0A382TG69"/>
<gene>
    <name evidence="1" type="ORF">METZ01_LOCUS373827</name>
</gene>
<name>A0A382TG69_9ZZZZ</name>
<dbReference type="SUPFAM" id="SSF54427">
    <property type="entry name" value="NTF2-like"/>
    <property type="match status" value="1"/>
</dbReference>
<evidence type="ECO:0008006" key="2">
    <source>
        <dbReference type="Google" id="ProtNLM"/>
    </source>
</evidence>
<dbReference type="EMBL" id="UINC01136290">
    <property type="protein sequence ID" value="SVD20973.1"/>
    <property type="molecule type" value="Genomic_DNA"/>
</dbReference>
<protein>
    <recommendedName>
        <fullName evidence="2">DUF4440 domain-containing protein</fullName>
    </recommendedName>
</protein>